<gene>
    <name evidence="10" type="ORF">J5474_03920</name>
</gene>
<dbReference type="Pfam" id="PF03734">
    <property type="entry name" value="YkuD"/>
    <property type="match status" value="1"/>
</dbReference>
<dbReference type="GO" id="GO:0071972">
    <property type="term" value="F:peptidoglycan L,D-transpeptidase activity"/>
    <property type="evidence" value="ECO:0007669"/>
    <property type="project" value="TreeGrafter"/>
</dbReference>
<evidence type="ECO:0000256" key="5">
    <source>
        <dbReference type="ARBA" id="ARBA00022984"/>
    </source>
</evidence>
<keyword evidence="4 7" id="KW-0133">Cell shape</keyword>
<organism evidence="10 11">
    <name type="scientific">Sagittula salina</name>
    <dbReference type="NCBI Taxonomy" id="2820268"/>
    <lineage>
        <taxon>Bacteria</taxon>
        <taxon>Pseudomonadati</taxon>
        <taxon>Pseudomonadota</taxon>
        <taxon>Alphaproteobacteria</taxon>
        <taxon>Rhodobacterales</taxon>
        <taxon>Roseobacteraceae</taxon>
        <taxon>Sagittula</taxon>
    </lineage>
</organism>
<comment type="similarity">
    <text evidence="2">Belongs to the YkuD family.</text>
</comment>
<proteinExistence type="inferred from homology"/>
<name>A0A940S249_9RHOB</name>
<evidence type="ECO:0000256" key="4">
    <source>
        <dbReference type="ARBA" id="ARBA00022960"/>
    </source>
</evidence>
<dbReference type="GO" id="GO:0018104">
    <property type="term" value="P:peptidoglycan-protein cross-linking"/>
    <property type="evidence" value="ECO:0007669"/>
    <property type="project" value="TreeGrafter"/>
</dbReference>
<evidence type="ECO:0000256" key="7">
    <source>
        <dbReference type="PROSITE-ProRule" id="PRU01373"/>
    </source>
</evidence>
<keyword evidence="8" id="KW-0732">Signal</keyword>
<feature type="domain" description="L,D-TPase catalytic" evidence="9">
    <location>
        <begin position="26"/>
        <end position="141"/>
    </location>
</feature>
<dbReference type="Proteomes" id="UP000675940">
    <property type="component" value="Unassembled WGS sequence"/>
</dbReference>
<keyword evidence="6 7" id="KW-0961">Cell wall biogenesis/degradation</keyword>
<dbReference type="PROSITE" id="PS52029">
    <property type="entry name" value="LD_TPASE"/>
    <property type="match status" value="1"/>
</dbReference>
<accession>A0A940S249</accession>
<dbReference type="SUPFAM" id="SSF141523">
    <property type="entry name" value="L,D-transpeptidase catalytic domain-like"/>
    <property type="match status" value="1"/>
</dbReference>
<dbReference type="InterPro" id="IPR038063">
    <property type="entry name" value="Transpep_catalytic_dom"/>
</dbReference>
<comment type="caution">
    <text evidence="10">The sequence shown here is derived from an EMBL/GenBank/DDBJ whole genome shotgun (WGS) entry which is preliminary data.</text>
</comment>
<evidence type="ECO:0000256" key="1">
    <source>
        <dbReference type="ARBA" id="ARBA00004752"/>
    </source>
</evidence>
<dbReference type="InterPro" id="IPR050979">
    <property type="entry name" value="LD-transpeptidase"/>
</dbReference>
<keyword evidence="5 7" id="KW-0573">Peptidoglycan synthesis</keyword>
<dbReference type="GO" id="GO:0071555">
    <property type="term" value="P:cell wall organization"/>
    <property type="evidence" value="ECO:0007669"/>
    <property type="project" value="UniProtKB-UniRule"/>
</dbReference>
<dbReference type="GO" id="GO:0016740">
    <property type="term" value="F:transferase activity"/>
    <property type="evidence" value="ECO:0007669"/>
    <property type="project" value="UniProtKB-KW"/>
</dbReference>
<comment type="pathway">
    <text evidence="1 7">Cell wall biogenesis; peptidoglycan biosynthesis.</text>
</comment>
<dbReference type="GO" id="GO:0005576">
    <property type="term" value="C:extracellular region"/>
    <property type="evidence" value="ECO:0007669"/>
    <property type="project" value="TreeGrafter"/>
</dbReference>
<dbReference type="PANTHER" id="PTHR30582:SF2">
    <property type="entry name" value="L,D-TRANSPEPTIDASE YCIB-RELATED"/>
    <property type="match status" value="1"/>
</dbReference>
<evidence type="ECO:0000259" key="9">
    <source>
        <dbReference type="PROSITE" id="PS52029"/>
    </source>
</evidence>
<protein>
    <submittedName>
        <fullName evidence="10">L,D-transpeptidase</fullName>
    </submittedName>
</protein>
<dbReference type="GO" id="GO:0008360">
    <property type="term" value="P:regulation of cell shape"/>
    <property type="evidence" value="ECO:0007669"/>
    <property type="project" value="UniProtKB-UniRule"/>
</dbReference>
<feature type="signal peptide" evidence="8">
    <location>
        <begin position="1"/>
        <end position="23"/>
    </location>
</feature>
<keyword evidence="11" id="KW-1185">Reference proteome</keyword>
<dbReference type="Gene3D" id="2.40.440.10">
    <property type="entry name" value="L,D-transpeptidase catalytic domain-like"/>
    <property type="match status" value="1"/>
</dbReference>
<feature type="active site" description="Nucleophile" evidence="7">
    <location>
        <position position="113"/>
    </location>
</feature>
<evidence type="ECO:0000256" key="2">
    <source>
        <dbReference type="ARBA" id="ARBA00005992"/>
    </source>
</evidence>
<keyword evidence="3" id="KW-0808">Transferase</keyword>
<feature type="chain" id="PRO_5036979516" evidence="8">
    <location>
        <begin position="24"/>
        <end position="142"/>
    </location>
</feature>
<evidence type="ECO:0000256" key="6">
    <source>
        <dbReference type="ARBA" id="ARBA00023316"/>
    </source>
</evidence>
<feature type="active site" description="Proton donor/acceptor" evidence="7">
    <location>
        <position position="97"/>
    </location>
</feature>
<dbReference type="PANTHER" id="PTHR30582">
    <property type="entry name" value="L,D-TRANSPEPTIDASE"/>
    <property type="match status" value="1"/>
</dbReference>
<evidence type="ECO:0000256" key="8">
    <source>
        <dbReference type="SAM" id="SignalP"/>
    </source>
</evidence>
<dbReference type="CDD" id="cd16913">
    <property type="entry name" value="YkuD_like"/>
    <property type="match status" value="1"/>
</dbReference>
<sequence>MTRILAAAFGAALTCLLPLATRAAPLVAKVDISAQSMTVIYNGQITYQWPVSTARNGKYTPRGTWSAKWLSRNHRSSLYDNAPMPFAIFFNGNYAIHGTNQISRLGRPASAGCVRLHPEHAAVLFGLTQQVGKQNMRVVIQN</sequence>
<evidence type="ECO:0000313" key="10">
    <source>
        <dbReference type="EMBL" id="MBP0481639.1"/>
    </source>
</evidence>
<dbReference type="InterPro" id="IPR005490">
    <property type="entry name" value="LD_TPept_cat_dom"/>
</dbReference>
<dbReference type="EMBL" id="JAGISH010000001">
    <property type="protein sequence ID" value="MBP0481639.1"/>
    <property type="molecule type" value="Genomic_DNA"/>
</dbReference>
<evidence type="ECO:0000313" key="11">
    <source>
        <dbReference type="Proteomes" id="UP000675940"/>
    </source>
</evidence>
<dbReference type="AlphaFoldDB" id="A0A940S249"/>
<reference evidence="10" key="1">
    <citation type="submission" date="2021-03" db="EMBL/GenBank/DDBJ databases">
        <title>Sagittula salina sp. nov. strain M10.9X isolated from the marine waste.</title>
        <authorList>
            <person name="Satari L."/>
            <person name="Molina-Menor E."/>
            <person name="Vidal-Verdu A."/>
            <person name="Pascual J."/>
            <person name="Pereto J."/>
            <person name="Porcar M."/>
        </authorList>
    </citation>
    <scope>NUCLEOTIDE SEQUENCE</scope>
    <source>
        <strain evidence="10">M10.9X</strain>
    </source>
</reference>
<evidence type="ECO:0000256" key="3">
    <source>
        <dbReference type="ARBA" id="ARBA00022679"/>
    </source>
</evidence>
<dbReference type="RefSeq" id="WP_209359457.1">
    <property type="nucleotide sequence ID" value="NZ_JAGISH010000001.1"/>
</dbReference>